<dbReference type="InterPro" id="IPR051128">
    <property type="entry name" value="EgtD_Methyltrsf_superfamily"/>
</dbReference>
<dbReference type="Proteomes" id="UP000594688">
    <property type="component" value="Chromosome"/>
</dbReference>
<dbReference type="InterPro" id="IPR019257">
    <property type="entry name" value="MeTrfase_dom"/>
</dbReference>
<reference evidence="4 5" key="1">
    <citation type="submission" date="2020-02" db="EMBL/GenBank/DDBJ databases">
        <title>Genomic and physiological characterization of two novel Nitrospinaceae genera.</title>
        <authorList>
            <person name="Mueller A.J."/>
            <person name="Jung M.-Y."/>
            <person name="Strachan C.R."/>
            <person name="Herbold C.W."/>
            <person name="Kirkegaard R.H."/>
            <person name="Daims H."/>
        </authorList>
    </citation>
    <scope>NUCLEOTIDE SEQUENCE [LARGE SCALE GENOMIC DNA]</scope>
    <source>
        <strain evidence="4">EB</strain>
    </source>
</reference>
<dbReference type="EMBL" id="CP048685">
    <property type="protein sequence ID" value="QPJ62589.1"/>
    <property type="molecule type" value="Genomic_DNA"/>
</dbReference>
<dbReference type="PIRSF" id="PIRSF018005">
    <property type="entry name" value="UCP018005"/>
    <property type="match status" value="1"/>
</dbReference>
<keyword evidence="1 4" id="KW-0489">Methyltransferase</keyword>
<accession>A0A7T0BX78</accession>
<dbReference type="AlphaFoldDB" id="A0A7T0BX78"/>
<dbReference type="PANTHER" id="PTHR43397:SF1">
    <property type="entry name" value="ERGOTHIONEINE BIOSYNTHESIS PROTEIN 1"/>
    <property type="match status" value="1"/>
</dbReference>
<name>A0A7T0BX78_9BACT</name>
<dbReference type="Pfam" id="PF10017">
    <property type="entry name" value="Methyltransf_33"/>
    <property type="match status" value="1"/>
</dbReference>
<feature type="domain" description="Histidine-specific methyltransferase SAM-dependent" evidence="3">
    <location>
        <begin position="22"/>
        <end position="329"/>
    </location>
</feature>
<dbReference type="KEGG" id="nli:G3M70_12190"/>
<evidence type="ECO:0000313" key="5">
    <source>
        <dbReference type="Proteomes" id="UP000594688"/>
    </source>
</evidence>
<gene>
    <name evidence="4" type="ORF">G3M70_12190</name>
</gene>
<evidence type="ECO:0000256" key="1">
    <source>
        <dbReference type="ARBA" id="ARBA00022603"/>
    </source>
</evidence>
<dbReference type="Gene3D" id="3.40.50.150">
    <property type="entry name" value="Vaccinia Virus protein VP39"/>
    <property type="match status" value="1"/>
</dbReference>
<dbReference type="InterPro" id="IPR017804">
    <property type="entry name" value="MeTrfase_EgtD-like"/>
</dbReference>
<dbReference type="InterPro" id="IPR029063">
    <property type="entry name" value="SAM-dependent_MTases_sf"/>
</dbReference>
<evidence type="ECO:0000256" key="2">
    <source>
        <dbReference type="ARBA" id="ARBA00022679"/>
    </source>
</evidence>
<evidence type="ECO:0000259" key="3">
    <source>
        <dbReference type="Pfam" id="PF10017"/>
    </source>
</evidence>
<dbReference type="PANTHER" id="PTHR43397">
    <property type="entry name" value="ERGOTHIONEINE BIOSYNTHESIS PROTEIN 1"/>
    <property type="match status" value="1"/>
</dbReference>
<evidence type="ECO:0000313" key="4">
    <source>
        <dbReference type="EMBL" id="QPJ62589.1"/>
    </source>
</evidence>
<sequence>MSFEIIDLSFDKNSPTNEISFAATVLEGLSKPEKQLPSWLIFDDKGSEIFSEIVKLENYHPAICEKNIIHTNRNIITDIVEANPLQLIELGAGDGEKTLPLIEHILNIDRRLHYIPIDISPGAIKNLVSRLKADQKDPSLKVTGVIGDYFDGLTKFSKNKAQTSLVLYLGLTLGNQDLSEAGIFLKRVSETLNRGDFMLTGFDLFSNPKLHYQIYNDPQGLFEKFNLHLLERINQELGGNFQIENFAQEGHYNWRTRSVESYVYSLKDQTVKIEALDKEFFFKQGEGLQTEQSYKFTLDEIKQLAEDNGFEIVKNLFETNNKFVNTIWRVL</sequence>
<dbReference type="GO" id="GO:0008168">
    <property type="term" value="F:methyltransferase activity"/>
    <property type="evidence" value="ECO:0007669"/>
    <property type="project" value="UniProtKB-KW"/>
</dbReference>
<proteinExistence type="predicted"/>
<protein>
    <submittedName>
        <fullName evidence="4">L-histidine N(Alpha)-methyltransferase</fullName>
    </submittedName>
</protein>
<dbReference type="SUPFAM" id="SSF53335">
    <property type="entry name" value="S-adenosyl-L-methionine-dependent methyltransferases"/>
    <property type="match status" value="1"/>
</dbReference>
<dbReference type="GO" id="GO:0032259">
    <property type="term" value="P:methylation"/>
    <property type="evidence" value="ECO:0007669"/>
    <property type="project" value="UniProtKB-KW"/>
</dbReference>
<keyword evidence="2 4" id="KW-0808">Transferase</keyword>
<organism evidence="4 5">
    <name type="scientific">Candidatus Nitronauta litoralis</name>
    <dbReference type="NCBI Taxonomy" id="2705533"/>
    <lineage>
        <taxon>Bacteria</taxon>
        <taxon>Pseudomonadati</taxon>
        <taxon>Nitrospinota/Tectimicrobiota group</taxon>
        <taxon>Nitrospinota</taxon>
        <taxon>Nitrospinia</taxon>
        <taxon>Nitrospinales</taxon>
        <taxon>Nitrospinaceae</taxon>
        <taxon>Candidatus Nitronauta</taxon>
    </lineage>
</organism>